<evidence type="ECO:0000313" key="2">
    <source>
        <dbReference type="Proteomes" id="UP000012329"/>
    </source>
</evidence>
<name>A0A829CUD8_LEPIR</name>
<dbReference type="Proteomes" id="UP000012329">
    <property type="component" value="Unassembled WGS sequence"/>
</dbReference>
<evidence type="ECO:0000313" key="1">
    <source>
        <dbReference type="EMBL" id="EMY03792.1"/>
    </source>
</evidence>
<proteinExistence type="predicted"/>
<dbReference type="AlphaFoldDB" id="A0A829CUD8"/>
<dbReference type="EMBL" id="AFJL02000167">
    <property type="protein sequence ID" value="EMY03792.1"/>
    <property type="molecule type" value="Genomic_DNA"/>
</dbReference>
<comment type="caution">
    <text evidence="1">The sequence shown here is derived from an EMBL/GenBank/DDBJ whole genome shotgun (WGS) entry which is preliminary data.</text>
</comment>
<accession>A0A829CUD8</accession>
<organism evidence="1 2">
    <name type="scientific">Leptospira interrogans str. 2002000626</name>
    <dbReference type="NCBI Taxonomy" id="996803"/>
    <lineage>
        <taxon>Bacteria</taxon>
        <taxon>Pseudomonadati</taxon>
        <taxon>Spirochaetota</taxon>
        <taxon>Spirochaetia</taxon>
        <taxon>Leptospirales</taxon>
        <taxon>Leptospiraceae</taxon>
        <taxon>Leptospira</taxon>
    </lineage>
</organism>
<sequence length="55" mass="6084">MKGILELKLDSTERSSVSLLLALEVTQCIAALQVVRRIALENSTQRFPQTQCIAP</sequence>
<protein>
    <submittedName>
        <fullName evidence="1">Uncharacterized protein</fullName>
    </submittedName>
</protein>
<gene>
    <name evidence="1" type="ORF">LEP1GSC029_3832</name>
</gene>
<reference evidence="1 2" key="1">
    <citation type="submission" date="2013-02" db="EMBL/GenBank/DDBJ databases">
        <authorList>
            <person name="Harkins D.M."/>
            <person name="Durkin A.S."/>
            <person name="Brinkac L.M."/>
            <person name="Haft D.H."/>
            <person name="Selengut J.D."/>
            <person name="Sanka R."/>
            <person name="DePew J."/>
            <person name="Purushe J."/>
            <person name="Whelen A.C."/>
            <person name="Vinetz J.M."/>
            <person name="Sutton G.G."/>
            <person name="Nierman W.C."/>
            <person name="Fouts D.E."/>
        </authorList>
    </citation>
    <scope>NUCLEOTIDE SEQUENCE [LARGE SCALE GENOMIC DNA]</scope>
    <source>
        <strain evidence="1 2">2002000626</strain>
    </source>
</reference>